<protein>
    <submittedName>
        <fullName evidence="2">Uncharacterized protein</fullName>
    </submittedName>
</protein>
<feature type="region of interest" description="Disordered" evidence="1">
    <location>
        <begin position="172"/>
        <end position="193"/>
    </location>
</feature>
<proteinExistence type="predicted"/>
<organism evidence="2 3">
    <name type="scientific">Marinoscillum luteum</name>
    <dbReference type="NCBI Taxonomy" id="861051"/>
    <lineage>
        <taxon>Bacteria</taxon>
        <taxon>Pseudomonadati</taxon>
        <taxon>Bacteroidota</taxon>
        <taxon>Cytophagia</taxon>
        <taxon>Cytophagales</taxon>
        <taxon>Reichenbachiellaceae</taxon>
        <taxon>Marinoscillum</taxon>
    </lineage>
</organism>
<name>A0ABW7NCG4_9BACT</name>
<evidence type="ECO:0000256" key="1">
    <source>
        <dbReference type="SAM" id="MobiDB-lite"/>
    </source>
</evidence>
<accession>A0ABW7NCG4</accession>
<sequence>MFFSRKPKGPTKKYIAYKSKMAKYRNVMTAFKNQGDRRLVTYFFEQTGKEVRQLCEALELTISEPGSSSGADITLIKAYDLGKLPLLDSSEIVCIEVHPLSRVNALVEEAFQHKASGQITYYIGMDEPLFEVFGAERILRLMEQMGMEENEPITHPMISKSLERGMEKLQKTLANPQDIRTSSEEWRAANMPS</sequence>
<keyword evidence="3" id="KW-1185">Reference proteome</keyword>
<comment type="caution">
    <text evidence="2">The sequence shown here is derived from an EMBL/GenBank/DDBJ whole genome shotgun (WGS) entry which is preliminary data.</text>
</comment>
<dbReference type="InterPro" id="IPR027417">
    <property type="entry name" value="P-loop_NTPase"/>
</dbReference>
<dbReference type="Gene3D" id="3.40.50.300">
    <property type="entry name" value="P-loop containing nucleotide triphosphate hydrolases"/>
    <property type="match status" value="1"/>
</dbReference>
<evidence type="ECO:0000313" key="2">
    <source>
        <dbReference type="EMBL" id="MFH6985315.1"/>
    </source>
</evidence>
<evidence type="ECO:0000313" key="3">
    <source>
        <dbReference type="Proteomes" id="UP001610063"/>
    </source>
</evidence>
<reference evidence="2 3" key="1">
    <citation type="journal article" date="2013" name="Int. J. Syst. Evol. Microbiol.">
        <title>Marinoscillum luteum sp. nov., isolated from marine sediment.</title>
        <authorList>
            <person name="Cha I.T."/>
            <person name="Park S.J."/>
            <person name="Kim S.J."/>
            <person name="Kim J.G."/>
            <person name="Jung M.Y."/>
            <person name="Shin K.S."/>
            <person name="Kwon K.K."/>
            <person name="Yang S.H."/>
            <person name="Seo Y.S."/>
            <person name="Rhee S.K."/>
        </authorList>
    </citation>
    <scope>NUCLEOTIDE SEQUENCE [LARGE SCALE GENOMIC DNA]</scope>
    <source>
        <strain evidence="2 3">KCTC 23939</strain>
    </source>
</reference>
<dbReference type="Proteomes" id="UP001610063">
    <property type="component" value="Unassembled WGS sequence"/>
</dbReference>
<dbReference type="EMBL" id="JBIPKE010000019">
    <property type="protein sequence ID" value="MFH6985315.1"/>
    <property type="molecule type" value="Genomic_DNA"/>
</dbReference>
<dbReference type="RefSeq" id="WP_395418793.1">
    <property type="nucleotide sequence ID" value="NZ_JBIPKE010000019.1"/>
</dbReference>
<gene>
    <name evidence="2" type="ORF">ACHKAR_17815</name>
</gene>